<dbReference type="GeneID" id="104610739"/>
<dbReference type="InterPro" id="IPR056789">
    <property type="entry name" value="LRR_R13L1-DRL21"/>
</dbReference>
<dbReference type="Pfam" id="PF25019">
    <property type="entry name" value="LRR_R13L1-DRL21"/>
    <property type="match status" value="1"/>
</dbReference>
<feature type="domain" description="Disease resistance N-terminal" evidence="7">
    <location>
        <begin position="13"/>
        <end position="98"/>
    </location>
</feature>
<reference evidence="11" key="1">
    <citation type="submission" date="2025-08" db="UniProtKB">
        <authorList>
            <consortium name="RefSeq"/>
        </authorList>
    </citation>
    <scope>IDENTIFICATION</scope>
</reference>
<evidence type="ECO:0000259" key="6">
    <source>
        <dbReference type="Pfam" id="PF00931"/>
    </source>
</evidence>
<dbReference type="Proteomes" id="UP000189703">
    <property type="component" value="Unplaced"/>
</dbReference>
<evidence type="ECO:0000313" key="11">
    <source>
        <dbReference type="RefSeq" id="XP_010275807.1"/>
    </source>
</evidence>
<evidence type="ECO:0000313" key="10">
    <source>
        <dbReference type="Proteomes" id="UP000189703"/>
    </source>
</evidence>
<dbReference type="InterPro" id="IPR041118">
    <property type="entry name" value="Rx_N"/>
</dbReference>
<dbReference type="GO" id="GO:0043531">
    <property type="term" value="F:ADP binding"/>
    <property type="evidence" value="ECO:0007669"/>
    <property type="project" value="InterPro"/>
</dbReference>
<keyword evidence="3" id="KW-0547">Nucleotide-binding</keyword>
<sequence length="1439" mass="163604">MSIVIEALISASVGLLLEKLGPLIFEVFQPRRNLGVNFRKLEITLKNLQAMVDDAERKQSDSTQVKAWLEEIKHLIYDAEDVLDEYATEVGRSKLESDIKAEKDEVRTSFLCCSPINKAKDRISVKKKMNKFDYPGMASRIEEITLKLEELTNERDRLHLIQVTGGMGVPISQRRQTSSLVDESGIYGRENDKNNIVELLLSNGERGGGGLEVIPIVGMGGLGKTILAQLVYNDKRLEGHFDIKAWFYVSTEADVSIITKGIIESVTGEGCDLLQLQPLQVKLQKTLIGKRFLLVLDDVWNENCDDWETLQAPLTFGKQGSKVLVTTRSTVVSSVMGTTVAYSLKGLSNDDCWLLFKQRAFAVNNEQPNLIEIGKGIVKKCKGLPIAVKTLGSLLRSKVDEKDWQYILDSNEWNVPEEKGNVLLALRLSYQYLPSNLKQCFTYCSIFPKGYVFEKEELVLLWMAEGFLSSTRQKQMEDIGEEYFDDLLSRSFFQYSSDDKTKFVMHDLIHDLAQSVSNDTCFRSEGNKCKIPPRARHASFCPIQGQQIKINAFCEAKSLRTYFQPRYYEILYDDKHIDDLFLSLRCLRVLCLHGSLNELPDSIGNLRLLRYLDVRNLDITWLPESICSLYNLQSIILPSCLSRLPNGLHNLVNLRHVLAPNGWKVEAMPPGMGSLTSLRTLAEFAVGNKRGCCRIGELRNLKHLRERLLIAGVENALTVHDVKEANLNNKEHVQALDLRWSDDSQGGRIQLAEEIVEFLQPHSNLKGLYIRNYYGLRFPTWIGVLSKLEVVELIDCKEIEVLPLLGELPMLRHLTIEGMDKLRYIGQEFYGKGFQSLETLAFRRNHKWVEWYFGGEDQEKEDSKCEILFPCLELLTIEDCPKLGRFPSYCFPALVVLKLQNCQDLTAPSRRMIVSHESSSSSSSSLPMKDNGEFPKLLGLEMRNCPKLKELPERLPSLEILVIDKCVELVALPWIPSPRRLVLMNVYMEILLTRVPKLPSLSSLYIGNTERPVYLPEQLLQSLTALKQLVIQNCSNLEKEITGLEYLVSLQSLKVIECPELETLPHLHKLTKLEGLHIENTPSLTSMTLPPKLETLFISSCKRLEFFNMGLHNFTHLEFLLISNCPGFTLSSTTVEGEGQLLPTSLKTLSILECSNFEFPTMSGWLDKLTSLQTLWIHQCPLLVHFPGGRWPALKEISLTICINLESLPMELNNLTTLEELRILVCRHLVTFPESGLPTKLRRLVIGGFGENRDTLPKHLELNKLASLEQLTISNCPGLVSFFSEKGEEGEGFLPSSLRELQLLDLENLESLRELHLHQLTSLEYLAIRNARMVKSLPREGLPPNLQTLDLFKCPHLEKLYKKDTGKQWPKIFHICAQGFGHFSLSDRGWKFDMDPSIKFPKQIPTEGRDFVTRIQYGSRRLYPSNMNKQVPLHMASTT</sequence>
<keyword evidence="2" id="KW-0677">Repeat</keyword>
<dbReference type="InterPro" id="IPR058922">
    <property type="entry name" value="WHD_DRP"/>
</dbReference>
<dbReference type="OrthoDB" id="1896560at2759"/>
<feature type="domain" description="NB-ARC" evidence="6">
    <location>
        <begin position="190"/>
        <end position="363"/>
    </location>
</feature>
<dbReference type="InterPro" id="IPR027417">
    <property type="entry name" value="P-loop_NTPase"/>
</dbReference>
<dbReference type="eggNOG" id="KOG4658">
    <property type="taxonomic scope" value="Eukaryota"/>
</dbReference>
<dbReference type="InterPro" id="IPR032675">
    <property type="entry name" value="LRR_dom_sf"/>
</dbReference>
<keyword evidence="10" id="KW-1185">Reference proteome</keyword>
<dbReference type="FunCoup" id="A0A1U8BGV3">
    <property type="interactions" value="546"/>
</dbReference>
<evidence type="ECO:0000259" key="9">
    <source>
        <dbReference type="Pfam" id="PF25019"/>
    </source>
</evidence>
<name>A0A1U8BGV3_NELNU</name>
<evidence type="ECO:0000259" key="8">
    <source>
        <dbReference type="Pfam" id="PF23559"/>
    </source>
</evidence>
<dbReference type="FunFam" id="1.10.10.10:FF:000322">
    <property type="entry name" value="Probable disease resistance protein At1g63360"/>
    <property type="match status" value="1"/>
</dbReference>
<evidence type="ECO:0000256" key="2">
    <source>
        <dbReference type="ARBA" id="ARBA00022737"/>
    </source>
</evidence>
<proteinExistence type="predicted"/>
<evidence type="ECO:0000256" key="1">
    <source>
        <dbReference type="ARBA" id="ARBA00022614"/>
    </source>
</evidence>
<keyword evidence="1" id="KW-0433">Leucine-rich repeat</keyword>
<keyword evidence="5" id="KW-0067">ATP-binding</keyword>
<dbReference type="SUPFAM" id="SSF52058">
    <property type="entry name" value="L domain-like"/>
    <property type="match status" value="3"/>
</dbReference>
<dbReference type="OMA" id="WHRICHI"/>
<evidence type="ECO:0000259" key="7">
    <source>
        <dbReference type="Pfam" id="PF18052"/>
    </source>
</evidence>
<organism evidence="10 11">
    <name type="scientific">Nelumbo nucifera</name>
    <name type="common">Sacred lotus</name>
    <dbReference type="NCBI Taxonomy" id="4432"/>
    <lineage>
        <taxon>Eukaryota</taxon>
        <taxon>Viridiplantae</taxon>
        <taxon>Streptophyta</taxon>
        <taxon>Embryophyta</taxon>
        <taxon>Tracheophyta</taxon>
        <taxon>Spermatophyta</taxon>
        <taxon>Magnoliopsida</taxon>
        <taxon>Proteales</taxon>
        <taxon>Nelumbonaceae</taxon>
        <taxon>Nelumbo</taxon>
    </lineage>
</organism>
<dbReference type="Pfam" id="PF00931">
    <property type="entry name" value="NB-ARC"/>
    <property type="match status" value="1"/>
</dbReference>
<evidence type="ECO:0000256" key="3">
    <source>
        <dbReference type="ARBA" id="ARBA00022741"/>
    </source>
</evidence>
<dbReference type="Gene3D" id="3.40.50.300">
    <property type="entry name" value="P-loop containing nucleotide triphosphate hydrolases"/>
    <property type="match status" value="1"/>
</dbReference>
<dbReference type="InterPro" id="IPR036388">
    <property type="entry name" value="WH-like_DNA-bd_sf"/>
</dbReference>
<protein>
    <submittedName>
        <fullName evidence="11">Disease resistance RPP13-like protein 1</fullName>
    </submittedName>
</protein>
<evidence type="ECO:0000256" key="4">
    <source>
        <dbReference type="ARBA" id="ARBA00022821"/>
    </source>
</evidence>
<dbReference type="Gene3D" id="1.10.8.430">
    <property type="entry name" value="Helical domain of apoptotic protease-activating factors"/>
    <property type="match status" value="1"/>
</dbReference>
<dbReference type="Gene3D" id="1.10.10.10">
    <property type="entry name" value="Winged helix-like DNA-binding domain superfamily/Winged helix DNA-binding domain"/>
    <property type="match status" value="1"/>
</dbReference>
<dbReference type="InterPro" id="IPR038005">
    <property type="entry name" value="RX-like_CC"/>
</dbReference>
<accession>A0A1U8BGV3</accession>
<dbReference type="RefSeq" id="XP_010275807.1">
    <property type="nucleotide sequence ID" value="XM_010277505.2"/>
</dbReference>
<keyword evidence="4" id="KW-0611">Plant defense</keyword>
<dbReference type="Pfam" id="PF18052">
    <property type="entry name" value="Rx_N"/>
    <property type="match status" value="1"/>
</dbReference>
<dbReference type="InterPro" id="IPR042197">
    <property type="entry name" value="Apaf_helical"/>
</dbReference>
<dbReference type="Pfam" id="PF23559">
    <property type="entry name" value="WHD_DRP"/>
    <property type="match status" value="1"/>
</dbReference>
<dbReference type="CDD" id="cd14798">
    <property type="entry name" value="RX-CC_like"/>
    <property type="match status" value="1"/>
</dbReference>
<evidence type="ECO:0000256" key="5">
    <source>
        <dbReference type="ARBA" id="ARBA00022840"/>
    </source>
</evidence>
<feature type="domain" description="Disease resistance protein winged helix" evidence="8">
    <location>
        <begin position="446"/>
        <end position="513"/>
    </location>
</feature>
<dbReference type="GO" id="GO:0005524">
    <property type="term" value="F:ATP binding"/>
    <property type="evidence" value="ECO:0007669"/>
    <property type="project" value="UniProtKB-KW"/>
</dbReference>
<dbReference type="PRINTS" id="PR00364">
    <property type="entry name" value="DISEASERSIST"/>
</dbReference>
<gene>
    <name evidence="11" type="primary">LOC104610739</name>
</gene>
<dbReference type="GO" id="GO:0006952">
    <property type="term" value="P:defense response"/>
    <property type="evidence" value="ECO:0007669"/>
    <property type="project" value="UniProtKB-KW"/>
</dbReference>
<dbReference type="KEGG" id="nnu:104610739"/>
<dbReference type="Gene3D" id="3.80.10.10">
    <property type="entry name" value="Ribonuclease Inhibitor"/>
    <property type="match status" value="5"/>
</dbReference>
<dbReference type="Gene3D" id="1.20.5.4130">
    <property type="match status" value="1"/>
</dbReference>
<dbReference type="PANTHER" id="PTHR36766:SF40">
    <property type="entry name" value="DISEASE RESISTANCE PROTEIN RGA3"/>
    <property type="match status" value="1"/>
</dbReference>
<dbReference type="GO" id="GO:0051707">
    <property type="term" value="P:response to other organism"/>
    <property type="evidence" value="ECO:0007669"/>
    <property type="project" value="UniProtKB-ARBA"/>
</dbReference>
<dbReference type="SUPFAM" id="SSF52540">
    <property type="entry name" value="P-loop containing nucleoside triphosphate hydrolases"/>
    <property type="match status" value="1"/>
</dbReference>
<dbReference type="PANTHER" id="PTHR36766">
    <property type="entry name" value="PLANT BROAD-SPECTRUM MILDEW RESISTANCE PROTEIN RPW8"/>
    <property type="match status" value="1"/>
</dbReference>
<dbReference type="InterPro" id="IPR002182">
    <property type="entry name" value="NB-ARC"/>
</dbReference>
<dbReference type="FunFam" id="3.40.50.300:FF:001091">
    <property type="entry name" value="Probable disease resistance protein At1g61300"/>
    <property type="match status" value="1"/>
</dbReference>
<feature type="domain" description="R13L1/DRL21-like LRR repeat region" evidence="9">
    <location>
        <begin position="695"/>
        <end position="819"/>
    </location>
</feature>